<dbReference type="FunFam" id="2.10.70.80:FF:000001">
    <property type="entry name" value="Sortilin-related VPS10 domain-containing receptor 1"/>
    <property type="match status" value="1"/>
</dbReference>
<evidence type="ECO:0000256" key="4">
    <source>
        <dbReference type="ARBA" id="ARBA00004358"/>
    </source>
</evidence>
<evidence type="ECO:0000256" key="13">
    <source>
        <dbReference type="ARBA" id="ARBA00022737"/>
    </source>
</evidence>
<evidence type="ECO:0000256" key="19">
    <source>
        <dbReference type="ARBA" id="ARBA00023180"/>
    </source>
</evidence>
<keyword evidence="16" id="KW-0770">Synapse</keyword>
<keyword evidence="14" id="KW-0967">Endosome</keyword>
<feature type="domain" description="PKD" evidence="28">
    <location>
        <begin position="686"/>
        <end position="746"/>
    </location>
</feature>
<protein>
    <recommendedName>
        <fullName evidence="25">VPS10 domain-containing receptor SorCS2</fullName>
    </recommendedName>
</protein>
<dbReference type="GO" id="GO:0043197">
    <property type="term" value="C:dendritic spine"/>
    <property type="evidence" value="ECO:0007669"/>
    <property type="project" value="UniProtKB-SubCell"/>
</dbReference>
<dbReference type="Proteomes" id="UP000694851">
    <property type="component" value="Unplaced"/>
</dbReference>
<proteinExistence type="inferred from homology"/>
<evidence type="ECO:0000256" key="14">
    <source>
        <dbReference type="ARBA" id="ARBA00022753"/>
    </source>
</evidence>
<keyword evidence="12" id="KW-0732">Signal</keyword>
<dbReference type="PANTHER" id="PTHR12106:SF9">
    <property type="entry name" value="VPS10 DOMAIN-CONTAINING RECEPTOR SORCS2"/>
    <property type="match status" value="1"/>
</dbReference>
<dbReference type="SUPFAM" id="SSF49299">
    <property type="entry name" value="PKD domain"/>
    <property type="match status" value="1"/>
</dbReference>
<dbReference type="GO" id="GO:0043204">
    <property type="term" value="C:perikaryon"/>
    <property type="evidence" value="ECO:0007669"/>
    <property type="project" value="UniProtKB-SubCell"/>
</dbReference>
<evidence type="ECO:0000256" key="18">
    <source>
        <dbReference type="ARBA" id="ARBA00023157"/>
    </source>
</evidence>
<keyword evidence="30" id="KW-0675">Receptor</keyword>
<evidence type="ECO:0000256" key="2">
    <source>
        <dbReference type="ARBA" id="ARBA00004251"/>
    </source>
</evidence>
<dbReference type="GeneID" id="109372912"/>
<evidence type="ECO:0000256" key="23">
    <source>
        <dbReference type="ARBA" id="ARBA00034102"/>
    </source>
</evidence>
<comment type="subcellular location">
    <subcellularLocation>
        <location evidence="2">Cell membrane</location>
        <topology evidence="2">Single-pass type I membrane protein</topology>
    </subcellularLocation>
    <subcellularLocation>
        <location evidence="3">Cell projection</location>
        <location evidence="3">Dendrite</location>
    </subcellularLocation>
    <subcellularLocation>
        <location evidence="6">Cell projection</location>
        <location evidence="6">Dendritic spine</location>
    </subcellularLocation>
    <subcellularLocation>
        <location evidence="4">Cytoplasmic vesicle membrane</location>
        <topology evidence="4">Single-pass type I membrane protein</topology>
    </subcellularLocation>
    <subcellularLocation>
        <location evidence="1">Early endosome membrane</location>
    </subcellularLocation>
    <subcellularLocation>
        <location evidence="5">Perikaryon</location>
    </subcellularLocation>
    <subcellularLocation>
        <location evidence="24">Postsynaptic density membrane</location>
    </subcellularLocation>
    <subcellularLocation>
        <location evidence="7">Recycling endosome membrane</location>
    </subcellularLocation>
    <subcellularLocation>
        <location evidence="23">Synapse</location>
        <location evidence="23">Synaptosome</location>
    </subcellularLocation>
</comment>
<dbReference type="OrthoDB" id="443634at2759"/>
<dbReference type="InterPro" id="IPR015943">
    <property type="entry name" value="WD40/YVTN_repeat-like_dom_sf"/>
</dbReference>
<dbReference type="Gene3D" id="2.60.40.10">
    <property type="entry name" value="Immunoglobulins"/>
    <property type="match status" value="1"/>
</dbReference>
<keyword evidence="11 27" id="KW-0812">Transmembrane</keyword>
<dbReference type="CTD" id="57537"/>
<dbReference type="Pfam" id="PF18911">
    <property type="entry name" value="PKD_4"/>
    <property type="match status" value="1"/>
</dbReference>
<dbReference type="KEGG" id="hai:109372912"/>
<evidence type="ECO:0000256" key="22">
    <source>
        <dbReference type="ARBA" id="ARBA00023329"/>
    </source>
</evidence>
<evidence type="ECO:0000256" key="20">
    <source>
        <dbReference type="ARBA" id="ARBA00023257"/>
    </source>
</evidence>
<dbReference type="SMART" id="SM00602">
    <property type="entry name" value="VPS10"/>
    <property type="match status" value="1"/>
</dbReference>
<accession>A0A8B7PZQ4</accession>
<sequence length="1029" mass="113971">MQMGMEMEMEMGTDAATGRDADGDGAGDTGADMPANTVTNGGRSMEARGTEEELVLFKLHLQPRAAQAPALVISLPSGSSDFGTSYTKLTLQPGFTTVIDSFYICPTNKRKIILVSSSIGDRDDSLFLSTDEGTTFQKQLIPFSVETLIFHPREEDKLLAYSKEGKLYVSSDLGKKWTLLQERVTKDHVFWAVSGVDADTDLVHMEVQDLGGGFRYITCRIHNCSDQTLTAPFAGPIDHSSLTMQDDYIFFKATSANQTKYYVSYRRNEFVLMKLPKYALPKTSTYSRPSLGLASHGHLLCSCPHQNQGAGGPIAHLQVRGVKGVFLANQKVDGKVVTLITYNKGRDWDYLRPPSVDMNGKPTNCKPPDCHLHLHLRWADNPYVSGTVHTKDTAPGLIMGAGNLGSQLVEYKEEMYITSDCGHTWRQVFEEEHHILYLDHGGVIVAIKDTSIPLKILKFSVDEGLTWNTHNFTSTSVFVDGLLSEPGEETLVMTIFGHISFRSDWELVKVDFRPSFTRPCSEQDYSSWDLTNLQGERCLLGQQRSFRRRKAASSCVKGRSFTSALAARVCECRHADFLCDYGFERSSSSSDADKCFANFWFNPQSPPDDCVLGQTYTSSLGYRKVVSNVCKGGVDLRQSPAQLQCPLTPPRGLQVSILGEAVAVRPGEDVLFVVRQEQGDVLTTKYQVDLGDGFKAMYMNLTLTGAPIRHRYENPGVYRVSVQAENMAGHDEAVLFVQVNSPLQALYLEVAPVIGIDQEANLTAVLLPLNPNLTVFYWWIGHSLQPLLSLDNSVTTRFVDTGDVRVTVQAACGNSVLQDSKVIRVLDEFQVVPLQFSKELDAHNPNTPEWREDVGLVVTRLLAKETSVPEELLVTVVKPGLPTLADLHVLLPPSQPTRKRSLTSDKRLAAIQQVLSAQKISFLLRGGVRVLVSVRDVDSDSQRLGGNSSYWVVAVLFVIGLFVVAAFILYKFKRKRPGRTVYAQMYNEKEQEMTSPVGHSQGVQSAIQGNHSGVVLSINSREMHSYLVS</sequence>
<dbReference type="Pfam" id="PF15902">
    <property type="entry name" value="Sortilin-Vps10"/>
    <property type="match status" value="2"/>
</dbReference>
<evidence type="ECO:0000256" key="6">
    <source>
        <dbReference type="ARBA" id="ARBA00004552"/>
    </source>
</evidence>
<evidence type="ECO:0000256" key="27">
    <source>
        <dbReference type="SAM" id="Phobius"/>
    </source>
</evidence>
<dbReference type="FunFam" id="2.60.40.10:FF:000083">
    <property type="entry name" value="Sortilin-related VPS10 domain containing receptor 2"/>
    <property type="match status" value="1"/>
</dbReference>
<evidence type="ECO:0000256" key="10">
    <source>
        <dbReference type="ARBA" id="ARBA00022599"/>
    </source>
</evidence>
<evidence type="ECO:0000256" key="5">
    <source>
        <dbReference type="ARBA" id="ARBA00004484"/>
    </source>
</evidence>
<evidence type="ECO:0000256" key="7">
    <source>
        <dbReference type="ARBA" id="ARBA00004565"/>
    </source>
</evidence>
<dbReference type="FunFam" id="2.130.10.10:FF:001214">
    <property type="entry name" value="Sortilin-related VPS10 domain-containing receptor 2"/>
    <property type="match status" value="1"/>
</dbReference>
<evidence type="ECO:0000256" key="3">
    <source>
        <dbReference type="ARBA" id="ARBA00004279"/>
    </source>
</evidence>
<evidence type="ECO:0000256" key="26">
    <source>
        <dbReference type="SAM" id="MobiDB-lite"/>
    </source>
</evidence>
<comment type="similarity">
    <text evidence="8">Belongs to the VPS10-related sortilin family. SORCS subfamily.</text>
</comment>
<keyword evidence="21" id="KW-0966">Cell projection</keyword>
<dbReference type="RefSeq" id="XP_019481969.1">
    <property type="nucleotide sequence ID" value="XM_019626424.1"/>
</dbReference>
<keyword evidence="13" id="KW-0677">Repeat</keyword>
<name>A0A8B7PZQ4_HIPAR</name>
<dbReference type="InterPro" id="IPR006581">
    <property type="entry name" value="VPS10"/>
</dbReference>
<dbReference type="PROSITE" id="PS50093">
    <property type="entry name" value="PKD"/>
    <property type="match status" value="1"/>
</dbReference>
<dbReference type="SUPFAM" id="SSF110296">
    <property type="entry name" value="Oligoxyloglucan reducing end-specific cellobiohydrolase"/>
    <property type="match status" value="1"/>
</dbReference>
<feature type="region of interest" description="Disordered" evidence="26">
    <location>
        <begin position="15"/>
        <end position="43"/>
    </location>
</feature>
<dbReference type="InterPro" id="IPR000601">
    <property type="entry name" value="PKD_dom"/>
</dbReference>
<reference evidence="30" key="1">
    <citation type="submission" date="2025-08" db="UniProtKB">
        <authorList>
            <consortium name="RefSeq"/>
        </authorList>
    </citation>
    <scope>IDENTIFICATION</scope>
    <source>
        <tissue evidence="30">Muscle</tissue>
    </source>
</reference>
<keyword evidence="9" id="KW-1003">Cell membrane</keyword>
<evidence type="ECO:0000313" key="30">
    <source>
        <dbReference type="RefSeq" id="XP_019481969.1"/>
    </source>
</evidence>
<keyword evidence="17 27" id="KW-0472">Membrane</keyword>
<evidence type="ECO:0000256" key="1">
    <source>
        <dbReference type="ARBA" id="ARBA00004146"/>
    </source>
</evidence>
<keyword evidence="22" id="KW-0968">Cytoplasmic vesicle</keyword>
<dbReference type="InterPro" id="IPR031778">
    <property type="entry name" value="Sortilin_N"/>
</dbReference>
<dbReference type="Gene3D" id="2.10.70.80">
    <property type="match status" value="1"/>
</dbReference>
<dbReference type="InterPro" id="IPR050310">
    <property type="entry name" value="VPS10-sortilin"/>
</dbReference>
<evidence type="ECO:0000259" key="28">
    <source>
        <dbReference type="PROSITE" id="PS50093"/>
    </source>
</evidence>
<evidence type="ECO:0000313" key="29">
    <source>
        <dbReference type="Proteomes" id="UP000694851"/>
    </source>
</evidence>
<dbReference type="InterPro" id="IPR031777">
    <property type="entry name" value="Sortilin_C"/>
</dbReference>
<keyword evidence="15 27" id="KW-1133">Transmembrane helix</keyword>
<dbReference type="InterPro" id="IPR035986">
    <property type="entry name" value="PKD_dom_sf"/>
</dbReference>
<feature type="transmembrane region" description="Helical" evidence="27">
    <location>
        <begin position="950"/>
        <end position="970"/>
    </location>
</feature>
<dbReference type="PANTHER" id="PTHR12106">
    <property type="entry name" value="SORTILIN RELATED"/>
    <property type="match status" value="1"/>
</dbReference>
<evidence type="ECO:0000256" key="16">
    <source>
        <dbReference type="ARBA" id="ARBA00023018"/>
    </source>
</evidence>
<evidence type="ECO:0000256" key="12">
    <source>
        <dbReference type="ARBA" id="ARBA00022729"/>
    </source>
</evidence>
<dbReference type="AlphaFoldDB" id="A0A8B7PZQ4"/>
<dbReference type="FunFam" id="3.30.60.270:FF:000003">
    <property type="entry name" value="Sortilin-related VPS10 domain containing receptor 2"/>
    <property type="match status" value="1"/>
</dbReference>
<evidence type="ECO:0000256" key="24">
    <source>
        <dbReference type="ARBA" id="ARBA00034112"/>
    </source>
</evidence>
<dbReference type="Gene3D" id="2.130.10.10">
    <property type="entry name" value="YVTN repeat-like/Quinoprotein amine dehydrogenase"/>
    <property type="match status" value="1"/>
</dbReference>
<dbReference type="Pfam" id="PF15901">
    <property type="entry name" value="Sortilin_C"/>
    <property type="match status" value="1"/>
</dbReference>
<evidence type="ECO:0000256" key="17">
    <source>
        <dbReference type="ARBA" id="ARBA00023136"/>
    </source>
</evidence>
<evidence type="ECO:0000256" key="25">
    <source>
        <dbReference type="ARBA" id="ARBA00074088"/>
    </source>
</evidence>
<evidence type="ECO:0000256" key="21">
    <source>
        <dbReference type="ARBA" id="ARBA00023273"/>
    </source>
</evidence>
<dbReference type="GO" id="GO:0055038">
    <property type="term" value="C:recycling endosome membrane"/>
    <property type="evidence" value="ECO:0007669"/>
    <property type="project" value="UniProtKB-SubCell"/>
</dbReference>
<evidence type="ECO:0000256" key="15">
    <source>
        <dbReference type="ARBA" id="ARBA00022989"/>
    </source>
</evidence>
<dbReference type="GO" id="GO:0098839">
    <property type="term" value="C:postsynaptic density membrane"/>
    <property type="evidence" value="ECO:0007669"/>
    <property type="project" value="UniProtKB-SubCell"/>
</dbReference>
<keyword evidence="19" id="KW-0325">Glycoprotein</keyword>
<keyword evidence="18" id="KW-1015">Disulfide bond</keyword>
<dbReference type="Gene3D" id="3.30.60.270">
    <property type="match status" value="1"/>
</dbReference>
<dbReference type="GO" id="GO:0031901">
    <property type="term" value="C:early endosome membrane"/>
    <property type="evidence" value="ECO:0007669"/>
    <property type="project" value="UniProtKB-SubCell"/>
</dbReference>
<evidence type="ECO:0000256" key="11">
    <source>
        <dbReference type="ARBA" id="ARBA00022692"/>
    </source>
</evidence>
<dbReference type="InterPro" id="IPR013783">
    <property type="entry name" value="Ig-like_fold"/>
</dbReference>
<keyword evidence="20" id="KW-0628">Postsynaptic cell membrane</keyword>
<evidence type="ECO:0000256" key="9">
    <source>
        <dbReference type="ARBA" id="ARBA00022475"/>
    </source>
</evidence>
<evidence type="ECO:0000256" key="8">
    <source>
        <dbReference type="ARBA" id="ARBA00010818"/>
    </source>
</evidence>
<organism evidence="29 30">
    <name type="scientific">Hipposideros armiger</name>
    <name type="common">Great Himalayan leaf-nosed bat</name>
    <dbReference type="NCBI Taxonomy" id="186990"/>
    <lineage>
        <taxon>Eukaryota</taxon>
        <taxon>Metazoa</taxon>
        <taxon>Chordata</taxon>
        <taxon>Craniata</taxon>
        <taxon>Vertebrata</taxon>
        <taxon>Euteleostomi</taxon>
        <taxon>Mammalia</taxon>
        <taxon>Eutheria</taxon>
        <taxon>Laurasiatheria</taxon>
        <taxon>Chiroptera</taxon>
        <taxon>Yinpterochiroptera</taxon>
        <taxon>Rhinolophoidea</taxon>
        <taxon>Hipposideridae</taxon>
        <taxon>Hipposideros</taxon>
    </lineage>
</organism>
<keyword evidence="10" id="KW-0771">Synaptosome</keyword>
<gene>
    <name evidence="30" type="primary">SORCS2</name>
</gene>
<keyword evidence="29" id="KW-1185">Reference proteome</keyword>